<dbReference type="AlphaFoldDB" id="A0A517YW92"/>
<dbReference type="FunFam" id="3.90.80.10:FF:000003">
    <property type="entry name" value="Inorganic pyrophosphatase"/>
    <property type="match status" value="1"/>
</dbReference>
<feature type="binding site" evidence="7">
    <location>
        <position position="106"/>
    </location>
    <ligand>
        <name>Mg(2+)</name>
        <dbReference type="ChEBI" id="CHEBI:18420"/>
        <label>1</label>
    </ligand>
</feature>
<keyword evidence="2 7" id="KW-0963">Cytoplasm</keyword>
<dbReference type="PANTHER" id="PTHR10286">
    <property type="entry name" value="INORGANIC PYROPHOSPHATASE"/>
    <property type="match status" value="1"/>
</dbReference>
<sequence length="182" mass="20643">MPSSDAFAKIKPGPNLPEVINAIVEIPKGRRSKFEVDKKTGMIKLDRYLYSSAMYPGDYGYIPQTLAEDGDPLDVLIMVNEPTFSGCLIEARPLGLFRMQDRGDNDFKVLAVPNTDPIFADYRDLWRVPPHFLREVEHFFATYKQLEGDNHVETLGWEGNDAAAREIIECVKRYQDEVAGES</sequence>
<keyword evidence="5 7" id="KW-0460">Magnesium</keyword>
<comment type="function">
    <text evidence="7">Catalyzes the hydrolysis of inorganic pyrophosphate (PPi) forming two phosphate ions.</text>
</comment>
<dbReference type="SUPFAM" id="SSF50324">
    <property type="entry name" value="Inorganic pyrophosphatase"/>
    <property type="match status" value="1"/>
</dbReference>
<evidence type="ECO:0000256" key="2">
    <source>
        <dbReference type="ARBA" id="ARBA00022490"/>
    </source>
</evidence>
<dbReference type="GO" id="GO:0005737">
    <property type="term" value="C:cytoplasm"/>
    <property type="evidence" value="ECO:0007669"/>
    <property type="project" value="UniProtKB-SubCell"/>
</dbReference>
<evidence type="ECO:0000256" key="1">
    <source>
        <dbReference type="ARBA" id="ARBA00001946"/>
    </source>
</evidence>
<dbReference type="Pfam" id="PF00719">
    <property type="entry name" value="Pyrophosphatase"/>
    <property type="match status" value="1"/>
</dbReference>
<reference evidence="8 9" key="1">
    <citation type="submission" date="2019-02" db="EMBL/GenBank/DDBJ databases">
        <title>Deep-cultivation of Planctomycetes and their phenomic and genomic characterization uncovers novel biology.</title>
        <authorList>
            <person name="Wiegand S."/>
            <person name="Jogler M."/>
            <person name="Boedeker C."/>
            <person name="Pinto D."/>
            <person name="Vollmers J."/>
            <person name="Rivas-Marin E."/>
            <person name="Kohn T."/>
            <person name="Peeters S.H."/>
            <person name="Heuer A."/>
            <person name="Rast P."/>
            <person name="Oberbeckmann S."/>
            <person name="Bunk B."/>
            <person name="Jeske O."/>
            <person name="Meyerdierks A."/>
            <person name="Storesund J.E."/>
            <person name="Kallscheuer N."/>
            <person name="Luecker S."/>
            <person name="Lage O.M."/>
            <person name="Pohl T."/>
            <person name="Merkel B.J."/>
            <person name="Hornburger P."/>
            <person name="Mueller R.-W."/>
            <person name="Bruemmer F."/>
            <person name="Labrenz M."/>
            <person name="Spormann A.M."/>
            <person name="Op den Camp H."/>
            <person name="Overmann J."/>
            <person name="Amann R."/>
            <person name="Jetten M.S.M."/>
            <person name="Mascher T."/>
            <person name="Medema M.H."/>
            <person name="Devos D.P."/>
            <person name="Kaster A.-K."/>
            <person name="Ovreas L."/>
            <person name="Rohde M."/>
            <person name="Galperin M.Y."/>
            <person name="Jogler C."/>
        </authorList>
    </citation>
    <scope>NUCLEOTIDE SEQUENCE [LARGE SCALE GENOMIC DNA]</scope>
    <source>
        <strain evidence="8 9">KS4</strain>
    </source>
</reference>
<evidence type="ECO:0000256" key="4">
    <source>
        <dbReference type="ARBA" id="ARBA00022801"/>
    </source>
</evidence>
<feature type="binding site" evidence="7">
    <location>
        <position position="74"/>
    </location>
    <ligand>
        <name>Mg(2+)</name>
        <dbReference type="ChEBI" id="CHEBI:18420"/>
        <label>2</label>
    </ligand>
</feature>
<dbReference type="OrthoDB" id="5187599at2"/>
<dbReference type="InterPro" id="IPR008162">
    <property type="entry name" value="Pyrophosphatase"/>
</dbReference>
<feature type="binding site" evidence="7">
    <location>
        <position position="143"/>
    </location>
    <ligand>
        <name>substrate</name>
    </ligand>
</feature>
<comment type="subunit">
    <text evidence="7">Homohexamer.</text>
</comment>
<comment type="similarity">
    <text evidence="7">Belongs to the PPase family.</text>
</comment>
<dbReference type="InterPro" id="IPR036649">
    <property type="entry name" value="Pyrophosphatase_sf"/>
</dbReference>
<dbReference type="EMBL" id="CP036425">
    <property type="protein sequence ID" value="QDU34495.1"/>
    <property type="molecule type" value="Genomic_DNA"/>
</dbReference>
<comment type="subcellular location">
    <subcellularLocation>
        <location evidence="7">Cytoplasm</location>
    </subcellularLocation>
</comment>
<comment type="catalytic activity">
    <reaction evidence="6 7">
        <text>diphosphate + H2O = 2 phosphate + H(+)</text>
        <dbReference type="Rhea" id="RHEA:24576"/>
        <dbReference type="ChEBI" id="CHEBI:15377"/>
        <dbReference type="ChEBI" id="CHEBI:15378"/>
        <dbReference type="ChEBI" id="CHEBI:33019"/>
        <dbReference type="ChEBI" id="CHEBI:43474"/>
        <dbReference type="EC" id="3.6.1.1"/>
    </reaction>
</comment>
<evidence type="ECO:0000256" key="6">
    <source>
        <dbReference type="ARBA" id="ARBA00047820"/>
    </source>
</evidence>
<dbReference type="GO" id="GO:0006796">
    <property type="term" value="P:phosphate-containing compound metabolic process"/>
    <property type="evidence" value="ECO:0007669"/>
    <property type="project" value="InterPro"/>
</dbReference>
<dbReference type="Proteomes" id="UP000317369">
    <property type="component" value="Chromosome"/>
</dbReference>
<feature type="binding site" evidence="7">
    <location>
        <position position="69"/>
    </location>
    <ligand>
        <name>Mg(2+)</name>
        <dbReference type="ChEBI" id="CHEBI:18420"/>
        <label>1</label>
    </ligand>
</feature>
<dbReference type="Gene3D" id="3.90.80.10">
    <property type="entry name" value="Inorganic pyrophosphatase"/>
    <property type="match status" value="1"/>
</dbReference>
<protein>
    <recommendedName>
        <fullName evidence="7">Inorganic pyrophosphatase</fullName>
        <ecNumber evidence="7">3.6.1.1</ecNumber>
    </recommendedName>
    <alternativeName>
        <fullName evidence="7">Pyrophosphate phospho-hydrolase</fullName>
        <shortName evidence="7">PPase</shortName>
    </alternativeName>
</protein>
<dbReference type="GO" id="GO:0004427">
    <property type="term" value="F:inorganic diphosphate phosphatase activity"/>
    <property type="evidence" value="ECO:0007669"/>
    <property type="project" value="UniProtKB-UniRule"/>
</dbReference>
<gene>
    <name evidence="7 8" type="primary">ppa</name>
    <name evidence="8" type="ORF">KS4_25650</name>
</gene>
<feature type="binding site" evidence="7">
    <location>
        <position position="33"/>
    </location>
    <ligand>
        <name>substrate</name>
    </ligand>
</feature>
<dbReference type="PROSITE" id="PS00387">
    <property type="entry name" value="PPASE"/>
    <property type="match status" value="1"/>
</dbReference>
<comment type="cofactor">
    <cofactor evidence="1 7">
        <name>Mg(2+)</name>
        <dbReference type="ChEBI" id="CHEBI:18420"/>
    </cofactor>
</comment>
<keyword evidence="4 7" id="KW-0378">Hydrolase</keyword>
<evidence type="ECO:0000256" key="5">
    <source>
        <dbReference type="ARBA" id="ARBA00022842"/>
    </source>
</evidence>
<name>A0A517YW92_9BACT</name>
<feature type="binding site" evidence="7">
    <location>
        <position position="59"/>
    </location>
    <ligand>
        <name>substrate</name>
    </ligand>
</feature>
<keyword evidence="3 7" id="KW-0479">Metal-binding</keyword>
<evidence type="ECO:0000313" key="9">
    <source>
        <dbReference type="Proteomes" id="UP000317369"/>
    </source>
</evidence>
<feature type="binding site" evidence="7">
    <location>
        <position position="47"/>
    </location>
    <ligand>
        <name>substrate</name>
    </ligand>
</feature>
<dbReference type="RefSeq" id="WP_145078389.1">
    <property type="nucleotide sequence ID" value="NZ_CP036425.1"/>
</dbReference>
<proteinExistence type="inferred from homology"/>
<evidence type="ECO:0000313" key="8">
    <source>
        <dbReference type="EMBL" id="QDU34495.1"/>
    </source>
</evidence>
<feature type="binding site" evidence="7">
    <location>
        <position position="74"/>
    </location>
    <ligand>
        <name>Mg(2+)</name>
        <dbReference type="ChEBI" id="CHEBI:18420"/>
        <label>1</label>
    </ligand>
</feature>
<dbReference type="HAMAP" id="MF_00209">
    <property type="entry name" value="Inorganic_PPase"/>
    <property type="match status" value="1"/>
</dbReference>
<dbReference type="KEGG" id="pcor:KS4_25650"/>
<evidence type="ECO:0000256" key="3">
    <source>
        <dbReference type="ARBA" id="ARBA00022723"/>
    </source>
</evidence>
<dbReference type="CDD" id="cd00412">
    <property type="entry name" value="pyrophosphatase"/>
    <property type="match status" value="1"/>
</dbReference>
<dbReference type="GO" id="GO:0000287">
    <property type="term" value="F:magnesium ion binding"/>
    <property type="evidence" value="ECO:0007669"/>
    <property type="project" value="UniProtKB-UniRule"/>
</dbReference>
<accession>A0A517YW92</accession>
<dbReference type="EC" id="3.6.1.1" evidence="7"/>
<organism evidence="8 9">
    <name type="scientific">Poriferisphaera corsica</name>
    <dbReference type="NCBI Taxonomy" id="2528020"/>
    <lineage>
        <taxon>Bacteria</taxon>
        <taxon>Pseudomonadati</taxon>
        <taxon>Planctomycetota</taxon>
        <taxon>Phycisphaerae</taxon>
        <taxon>Phycisphaerales</taxon>
        <taxon>Phycisphaeraceae</taxon>
        <taxon>Poriferisphaera</taxon>
    </lineage>
</organism>
<keyword evidence="9" id="KW-1185">Reference proteome</keyword>
<evidence type="ECO:0000256" key="7">
    <source>
        <dbReference type="HAMAP-Rule" id="MF_00209"/>
    </source>
</evidence>